<feature type="non-terminal residue" evidence="1">
    <location>
        <position position="246"/>
    </location>
</feature>
<sequence>MIDTELYKLVTFEMLVEAGVYVCVNTLLVGAIMDGSRVRGVIAESRAGREVFYAKSFVDCTAYGDLSTFAGADFTEPNDYEVANAFGMGNVDIDKIFKSFADRDGIIEHAVGRRSGVDDMTIRVQGKFAVMPDGFSQEARNIGLQSATTTIHDNYLVFVKSNMKMPVSPTDRDAVAKAELELRQRQLKTLELFRKYFPGCEKAFIARTAPRLNIRRGRVIECEYDITLEDVVDARHFDDDVFVYSY</sequence>
<evidence type="ECO:0000313" key="1">
    <source>
        <dbReference type="EMBL" id="GAI49605.1"/>
    </source>
</evidence>
<proteinExistence type="predicted"/>
<dbReference type="AlphaFoldDB" id="X1QF02"/>
<dbReference type="EMBL" id="BARV01033373">
    <property type="protein sequence ID" value="GAI49605.1"/>
    <property type="molecule type" value="Genomic_DNA"/>
</dbReference>
<protein>
    <submittedName>
        <fullName evidence="1">Uncharacterized protein</fullName>
    </submittedName>
</protein>
<reference evidence="1" key="1">
    <citation type="journal article" date="2014" name="Front. Microbiol.">
        <title>High frequency of phylogenetically diverse reductive dehalogenase-homologous genes in deep subseafloor sedimentary metagenomes.</title>
        <authorList>
            <person name="Kawai M."/>
            <person name="Futagami T."/>
            <person name="Toyoda A."/>
            <person name="Takaki Y."/>
            <person name="Nishi S."/>
            <person name="Hori S."/>
            <person name="Arai W."/>
            <person name="Tsubouchi T."/>
            <person name="Morono Y."/>
            <person name="Uchiyama I."/>
            <person name="Ito T."/>
            <person name="Fujiyama A."/>
            <person name="Inagaki F."/>
            <person name="Takami H."/>
        </authorList>
    </citation>
    <scope>NUCLEOTIDE SEQUENCE</scope>
    <source>
        <strain evidence="1">Expedition CK06-06</strain>
    </source>
</reference>
<dbReference type="Pfam" id="PF12831">
    <property type="entry name" value="FAD_oxidored"/>
    <property type="match status" value="1"/>
</dbReference>
<comment type="caution">
    <text evidence="1">The sequence shown here is derived from an EMBL/GenBank/DDBJ whole genome shotgun (WGS) entry which is preliminary data.</text>
</comment>
<accession>X1QF02</accession>
<dbReference type="SUPFAM" id="SSF51905">
    <property type="entry name" value="FAD/NAD(P)-binding domain"/>
    <property type="match status" value="1"/>
</dbReference>
<name>X1QF02_9ZZZZ</name>
<organism evidence="1">
    <name type="scientific">marine sediment metagenome</name>
    <dbReference type="NCBI Taxonomy" id="412755"/>
    <lineage>
        <taxon>unclassified sequences</taxon>
        <taxon>metagenomes</taxon>
        <taxon>ecological metagenomes</taxon>
    </lineage>
</organism>
<gene>
    <name evidence="1" type="ORF">S06H3_52465</name>
</gene>
<dbReference type="InterPro" id="IPR036188">
    <property type="entry name" value="FAD/NAD-bd_sf"/>
</dbReference>